<gene>
    <name evidence="1" type="ORF">OG699_43205</name>
</gene>
<dbReference type="AlphaFoldDB" id="A0AAU3IAH3"/>
<accession>A0AAU3IAH3</accession>
<sequence length="145" mass="15683">MAYQLSFFCRSGEESGDEALDRLLDYLLESGDGLVGEWLGPFEDSVAAFRLGTRSRDSDGPVADLLTLELHVGVAEIAESVIAASPNDEWGIWGCDLLAIITLGGDNPDWTLVHHIWAAVVSLWKAVPWDESSGFEIAAGEAPQH</sequence>
<evidence type="ECO:0000313" key="1">
    <source>
        <dbReference type="EMBL" id="WTZ14171.1"/>
    </source>
</evidence>
<name>A0AAU3IAH3_9ACTN</name>
<dbReference type="EMBL" id="CP109546">
    <property type="protein sequence ID" value="WTZ14171.1"/>
    <property type="molecule type" value="Genomic_DNA"/>
</dbReference>
<reference evidence="1" key="1">
    <citation type="submission" date="2022-10" db="EMBL/GenBank/DDBJ databases">
        <title>The complete genomes of actinobacterial strains from the NBC collection.</title>
        <authorList>
            <person name="Joergensen T.S."/>
            <person name="Alvarez Arevalo M."/>
            <person name="Sterndorff E.B."/>
            <person name="Faurdal D."/>
            <person name="Vuksanovic O."/>
            <person name="Mourched A.-S."/>
            <person name="Charusanti P."/>
            <person name="Shaw S."/>
            <person name="Blin K."/>
            <person name="Weber T."/>
        </authorList>
    </citation>
    <scope>NUCLEOTIDE SEQUENCE</scope>
    <source>
        <strain evidence="1">NBC_01393</strain>
    </source>
</reference>
<organism evidence="1">
    <name type="scientific">Streptomyces sp. NBC_01393</name>
    <dbReference type="NCBI Taxonomy" id="2903851"/>
    <lineage>
        <taxon>Bacteria</taxon>
        <taxon>Bacillati</taxon>
        <taxon>Actinomycetota</taxon>
        <taxon>Actinomycetes</taxon>
        <taxon>Kitasatosporales</taxon>
        <taxon>Streptomycetaceae</taxon>
        <taxon>Streptomyces</taxon>
    </lineage>
</organism>
<protein>
    <submittedName>
        <fullName evidence="1">Uncharacterized protein</fullName>
    </submittedName>
</protein>
<proteinExistence type="predicted"/>